<protein>
    <submittedName>
        <fullName evidence="1">Uncharacterized protein</fullName>
    </submittedName>
</protein>
<proteinExistence type="predicted"/>
<organism evidence="1 2">
    <name type="scientific">Kluyvera cryocrescens</name>
    <name type="common">Kluyvera citrophila</name>
    <dbReference type="NCBI Taxonomy" id="580"/>
    <lineage>
        <taxon>Bacteria</taxon>
        <taxon>Pseudomonadati</taxon>
        <taxon>Pseudomonadota</taxon>
        <taxon>Gammaproteobacteria</taxon>
        <taxon>Enterobacterales</taxon>
        <taxon>Enterobacteriaceae</taxon>
        <taxon>Kluyvera</taxon>
    </lineage>
</organism>
<dbReference type="EMBL" id="CAADJD010000025">
    <property type="protein sequence ID" value="VFS83104.1"/>
    <property type="molecule type" value="Genomic_DNA"/>
</dbReference>
<accession>A0A485CEZ4</accession>
<evidence type="ECO:0000313" key="2">
    <source>
        <dbReference type="Proteomes" id="UP000401081"/>
    </source>
</evidence>
<name>A0A485CEZ4_KLUCR</name>
<gene>
    <name evidence="1" type="ORF">NCTC12993_06314</name>
</gene>
<reference evidence="1 2" key="1">
    <citation type="submission" date="2019-03" db="EMBL/GenBank/DDBJ databases">
        <authorList>
            <consortium name="Pathogen Informatics"/>
        </authorList>
    </citation>
    <scope>NUCLEOTIDE SEQUENCE [LARGE SCALE GENOMIC DNA]</scope>
    <source>
        <strain evidence="1 2">NCTC12993</strain>
    </source>
</reference>
<sequence length="119" mass="13513">MPTRPLRGTGFANLIQRTAFPERHDLFADGFLVFFADFKRILRTRAHGVEFVAYPAPGDIRREGTGARFTARMADDQLIVLNQNRARFAGVTERFGAQQNGWHARVGLDHFGKRQRAVN</sequence>
<evidence type="ECO:0000313" key="1">
    <source>
        <dbReference type="EMBL" id="VFS83104.1"/>
    </source>
</evidence>
<dbReference type="Proteomes" id="UP000401081">
    <property type="component" value="Unassembled WGS sequence"/>
</dbReference>
<keyword evidence="2" id="KW-1185">Reference proteome</keyword>
<dbReference type="AlphaFoldDB" id="A0A485CEZ4"/>